<dbReference type="PANTHER" id="PTHR33571">
    <property type="entry name" value="SSL8005 PROTEIN"/>
    <property type="match status" value="1"/>
</dbReference>
<keyword evidence="6" id="KW-0547">Nucleotide-binding</keyword>
<evidence type="ECO:0000256" key="9">
    <source>
        <dbReference type="ARBA" id="ARBA00038276"/>
    </source>
</evidence>
<dbReference type="OrthoDB" id="561385at2"/>
<sequence>MKPSELLRHHRSQIRTISQQFAIQNMRVFGSVVKGLDNENSDLDILVDTIDGKTTLLDLFGLQMALEELLGIKVDVLTPRSLPEKFREQIQREALPV</sequence>
<name>A0A376BTF8_9NEIS</name>
<keyword evidence="7" id="KW-0067">ATP-binding</keyword>
<dbReference type="CDD" id="cd05403">
    <property type="entry name" value="NT_KNTase_like"/>
    <property type="match status" value="1"/>
</dbReference>
<evidence type="ECO:0000313" key="12">
    <source>
        <dbReference type="Proteomes" id="UP000254209"/>
    </source>
</evidence>
<keyword evidence="3 11" id="KW-0808">Transferase</keyword>
<accession>A0A376BTF8</accession>
<comment type="cofactor">
    <cofactor evidence="1">
        <name>Mg(2+)</name>
        <dbReference type="ChEBI" id="CHEBI:18420"/>
    </cofactor>
</comment>
<dbReference type="RefSeq" id="WP_034296325.1">
    <property type="nucleotide sequence ID" value="NZ_CP091519.2"/>
</dbReference>
<evidence type="ECO:0000313" key="11">
    <source>
        <dbReference type="EMBL" id="SSY80267.1"/>
    </source>
</evidence>
<dbReference type="GO" id="GO:0005524">
    <property type="term" value="F:ATP binding"/>
    <property type="evidence" value="ECO:0007669"/>
    <property type="project" value="UniProtKB-KW"/>
</dbReference>
<dbReference type="InterPro" id="IPR043519">
    <property type="entry name" value="NT_sf"/>
</dbReference>
<dbReference type="InterPro" id="IPR002934">
    <property type="entry name" value="Polymerase_NTP_transf_dom"/>
</dbReference>
<evidence type="ECO:0000259" key="10">
    <source>
        <dbReference type="Pfam" id="PF01909"/>
    </source>
</evidence>
<evidence type="ECO:0000256" key="1">
    <source>
        <dbReference type="ARBA" id="ARBA00001946"/>
    </source>
</evidence>
<dbReference type="GO" id="GO:0046872">
    <property type="term" value="F:metal ion binding"/>
    <property type="evidence" value="ECO:0007669"/>
    <property type="project" value="UniProtKB-KW"/>
</dbReference>
<evidence type="ECO:0000256" key="7">
    <source>
        <dbReference type="ARBA" id="ARBA00022840"/>
    </source>
</evidence>
<dbReference type="PANTHER" id="PTHR33571:SF12">
    <property type="entry name" value="BSL3053 PROTEIN"/>
    <property type="match status" value="1"/>
</dbReference>
<evidence type="ECO:0000256" key="8">
    <source>
        <dbReference type="ARBA" id="ARBA00022842"/>
    </source>
</evidence>
<dbReference type="GO" id="GO:0016779">
    <property type="term" value="F:nucleotidyltransferase activity"/>
    <property type="evidence" value="ECO:0007669"/>
    <property type="project" value="UniProtKB-KW"/>
</dbReference>
<dbReference type="Proteomes" id="UP000254209">
    <property type="component" value="Unassembled WGS sequence"/>
</dbReference>
<keyword evidence="2" id="KW-1277">Toxin-antitoxin system</keyword>
<keyword evidence="5" id="KW-0479">Metal-binding</keyword>
<reference evidence="11 12" key="1">
    <citation type="submission" date="2018-06" db="EMBL/GenBank/DDBJ databases">
        <authorList>
            <consortium name="Pathogen Informatics"/>
            <person name="Doyle S."/>
        </authorList>
    </citation>
    <scope>NUCLEOTIDE SEQUENCE [LARGE SCALE GENOMIC DNA]</scope>
    <source>
        <strain evidence="11 12">NCTC10283</strain>
    </source>
</reference>
<evidence type="ECO:0000256" key="4">
    <source>
        <dbReference type="ARBA" id="ARBA00022695"/>
    </source>
</evidence>
<dbReference type="SUPFAM" id="SSF81301">
    <property type="entry name" value="Nucleotidyltransferase"/>
    <property type="match status" value="1"/>
</dbReference>
<dbReference type="InterPro" id="IPR052038">
    <property type="entry name" value="Type-VII_TA_antitoxin"/>
</dbReference>
<keyword evidence="4" id="KW-0548">Nucleotidyltransferase</keyword>
<dbReference type="Gene3D" id="3.30.460.10">
    <property type="entry name" value="Beta Polymerase, domain 2"/>
    <property type="match status" value="1"/>
</dbReference>
<comment type="similarity">
    <text evidence="9">Belongs to the MntA antitoxin family.</text>
</comment>
<evidence type="ECO:0000256" key="3">
    <source>
        <dbReference type="ARBA" id="ARBA00022679"/>
    </source>
</evidence>
<protein>
    <submittedName>
        <fullName evidence="11">Predicted nucleotidyltransferases</fullName>
    </submittedName>
</protein>
<evidence type="ECO:0000256" key="2">
    <source>
        <dbReference type="ARBA" id="ARBA00022649"/>
    </source>
</evidence>
<dbReference type="EMBL" id="UFSO01000003">
    <property type="protein sequence ID" value="SSY80267.1"/>
    <property type="molecule type" value="Genomic_DNA"/>
</dbReference>
<organism evidence="11 12">
    <name type="scientific">Alysiella crassa</name>
    <dbReference type="NCBI Taxonomy" id="153491"/>
    <lineage>
        <taxon>Bacteria</taxon>
        <taxon>Pseudomonadati</taxon>
        <taxon>Pseudomonadota</taxon>
        <taxon>Betaproteobacteria</taxon>
        <taxon>Neisseriales</taxon>
        <taxon>Neisseriaceae</taxon>
        <taxon>Alysiella</taxon>
    </lineage>
</organism>
<keyword evidence="12" id="KW-1185">Reference proteome</keyword>
<dbReference type="AlphaFoldDB" id="A0A376BTF8"/>
<gene>
    <name evidence="11" type="ORF">NCTC10283_01821</name>
</gene>
<dbReference type="Pfam" id="PF01909">
    <property type="entry name" value="NTP_transf_2"/>
    <property type="match status" value="1"/>
</dbReference>
<keyword evidence="8" id="KW-0460">Magnesium</keyword>
<feature type="domain" description="Polymerase nucleotidyl transferase" evidence="10">
    <location>
        <begin position="14"/>
        <end position="92"/>
    </location>
</feature>
<evidence type="ECO:0000256" key="5">
    <source>
        <dbReference type="ARBA" id="ARBA00022723"/>
    </source>
</evidence>
<proteinExistence type="inferred from homology"/>
<dbReference type="STRING" id="1120980.GCA_000745955_00078"/>
<evidence type="ECO:0000256" key="6">
    <source>
        <dbReference type="ARBA" id="ARBA00022741"/>
    </source>
</evidence>